<gene>
    <name evidence="4" type="primary">LOC108632432</name>
</gene>
<feature type="transmembrane region" description="Helical" evidence="1">
    <location>
        <begin position="187"/>
        <end position="206"/>
    </location>
</feature>
<reference evidence="4" key="1">
    <citation type="submission" date="2025-08" db="UniProtKB">
        <authorList>
            <consortium name="RefSeq"/>
        </authorList>
    </citation>
    <scope>IDENTIFICATION</scope>
    <source>
        <tissue evidence="4">Whole body</tissue>
    </source>
</reference>
<organism evidence="3 4">
    <name type="scientific">Ceratina calcarata</name>
    <dbReference type="NCBI Taxonomy" id="156304"/>
    <lineage>
        <taxon>Eukaryota</taxon>
        <taxon>Metazoa</taxon>
        <taxon>Ecdysozoa</taxon>
        <taxon>Arthropoda</taxon>
        <taxon>Hexapoda</taxon>
        <taxon>Insecta</taxon>
        <taxon>Pterygota</taxon>
        <taxon>Neoptera</taxon>
        <taxon>Endopterygota</taxon>
        <taxon>Hymenoptera</taxon>
        <taxon>Apocrita</taxon>
        <taxon>Aculeata</taxon>
        <taxon>Apoidea</taxon>
        <taxon>Anthophila</taxon>
        <taxon>Apidae</taxon>
        <taxon>Ceratina</taxon>
        <taxon>Zadontomerus</taxon>
    </lineage>
</organism>
<name>A0AAJ7NFE0_9HYME</name>
<dbReference type="GO" id="GO:0003254">
    <property type="term" value="P:regulation of membrane depolarization"/>
    <property type="evidence" value="ECO:0007669"/>
    <property type="project" value="TreeGrafter"/>
</dbReference>
<keyword evidence="1" id="KW-1133">Transmembrane helix</keyword>
<dbReference type="AlphaFoldDB" id="A0AAJ7NFE0"/>
<dbReference type="InterPro" id="IPR000595">
    <property type="entry name" value="cNMP-bd_dom"/>
</dbReference>
<dbReference type="PANTHER" id="PTHR45689:SF14">
    <property type="entry name" value="CYCLIC NUCLEOTIDE-GATED CATION CHANNEL SUBUNIT A-LIKE PROTEIN"/>
    <property type="match status" value="1"/>
</dbReference>
<feature type="transmembrane region" description="Helical" evidence="1">
    <location>
        <begin position="83"/>
        <end position="104"/>
    </location>
</feature>
<dbReference type="InterPro" id="IPR051413">
    <property type="entry name" value="K/Na_HCN_channel"/>
</dbReference>
<feature type="transmembrane region" description="Helical" evidence="1">
    <location>
        <begin position="299"/>
        <end position="317"/>
    </location>
</feature>
<dbReference type="SMART" id="SM00100">
    <property type="entry name" value="cNMP"/>
    <property type="match status" value="1"/>
</dbReference>
<dbReference type="GO" id="GO:0035725">
    <property type="term" value="P:sodium ion transmembrane transport"/>
    <property type="evidence" value="ECO:0007669"/>
    <property type="project" value="TreeGrafter"/>
</dbReference>
<proteinExistence type="predicted"/>
<dbReference type="Pfam" id="PF00027">
    <property type="entry name" value="cNMP_binding"/>
    <property type="match status" value="1"/>
</dbReference>
<dbReference type="GeneID" id="108632432"/>
<dbReference type="KEGG" id="ccal:108632432"/>
<dbReference type="PROSITE" id="PS50042">
    <property type="entry name" value="CNMP_BINDING_3"/>
    <property type="match status" value="1"/>
</dbReference>
<dbReference type="Proteomes" id="UP000694925">
    <property type="component" value="Unplaced"/>
</dbReference>
<dbReference type="InterPro" id="IPR014710">
    <property type="entry name" value="RmlC-like_jellyroll"/>
</dbReference>
<dbReference type="SUPFAM" id="SSF51206">
    <property type="entry name" value="cAMP-binding domain-like"/>
    <property type="match status" value="1"/>
</dbReference>
<keyword evidence="3" id="KW-1185">Reference proteome</keyword>
<accession>A0AAJ7NFE0</accession>
<dbReference type="Gene3D" id="1.10.287.630">
    <property type="entry name" value="Helix hairpin bin"/>
    <property type="match status" value="1"/>
</dbReference>
<feature type="transmembrane region" description="Helical" evidence="1">
    <location>
        <begin position="116"/>
        <end position="135"/>
    </location>
</feature>
<protein>
    <submittedName>
        <fullName evidence="4">Potassium/sodium hyperpolarization-activated cyclic nucleotide-gated channel 1-like</fullName>
    </submittedName>
</protein>
<dbReference type="RefSeq" id="XP_017892511.1">
    <property type="nucleotide sequence ID" value="XM_018037022.1"/>
</dbReference>
<keyword evidence="1" id="KW-0812">Transmembrane</keyword>
<feature type="transmembrane region" description="Helical" evidence="1">
    <location>
        <begin position="218"/>
        <end position="239"/>
    </location>
</feature>
<dbReference type="GO" id="GO:0005249">
    <property type="term" value="F:voltage-gated potassium channel activity"/>
    <property type="evidence" value="ECO:0007669"/>
    <property type="project" value="TreeGrafter"/>
</dbReference>
<evidence type="ECO:0000256" key="1">
    <source>
        <dbReference type="SAM" id="Phobius"/>
    </source>
</evidence>
<evidence type="ECO:0000313" key="3">
    <source>
        <dbReference type="Proteomes" id="UP000694925"/>
    </source>
</evidence>
<evidence type="ECO:0000313" key="4">
    <source>
        <dbReference type="RefSeq" id="XP_017892511.1"/>
    </source>
</evidence>
<sequence length="529" mass="62302">MQHTEHACDISEEEQDISFLPGRRPLQILYDCMRMSLLASRKNPAAHKYLRSSASIVHEKRRHWRSYGHVIHPFSLFRNCWDFLMIFVITCVLLLVPYLAAFEMENKSRMWNISKNFLLLICCGDIFINLLTGYFDKELHAVVLEPRNIINHYMKSSTFLLDLCGSFPTDLFFATKFVELTVMRKTVSLMCLFRVFSLNIYFNKLAFAYDIPLALKEFYLILVCMIILLHWQTCLHWLVPIVTTSWKLPQRPGNNSWIHSHDLWERSKSKQYLYSTLRAISTFMRSNLLDTDQRDVGDIYLIIVLQLFGIIAPWFLLTRMMQFFKGVNSSRLRYQGTVAQLRQYMRHKQLPYPTQKRIIQYYEFRFQHKFFRESEIIHTLSSQMRHEISMHSCRKLVENVTFFNNLPLSLLGRIVALLKSEIFLTNDVIVRANQPGDCMYFIATGTVAIYTNSGKEVCHLEDGAHFGEVALVMPNELRVASVVAVEVCELYRLNRADFARTIHPYPMLWERIKKIAIERHEKTMILNEQ</sequence>
<dbReference type="Gene3D" id="2.60.120.10">
    <property type="entry name" value="Jelly Rolls"/>
    <property type="match status" value="1"/>
</dbReference>
<evidence type="ECO:0000259" key="2">
    <source>
        <dbReference type="PROSITE" id="PS50042"/>
    </source>
</evidence>
<dbReference type="GO" id="GO:0098855">
    <property type="term" value="C:HCN channel complex"/>
    <property type="evidence" value="ECO:0007669"/>
    <property type="project" value="TreeGrafter"/>
</dbReference>
<dbReference type="CDD" id="cd00038">
    <property type="entry name" value="CAP_ED"/>
    <property type="match status" value="1"/>
</dbReference>
<dbReference type="InterPro" id="IPR018490">
    <property type="entry name" value="cNMP-bd_dom_sf"/>
</dbReference>
<dbReference type="PANTHER" id="PTHR45689">
    <property type="entry name" value="I[[H]] CHANNEL, ISOFORM E"/>
    <property type="match status" value="1"/>
</dbReference>
<keyword evidence="1" id="KW-0472">Membrane</keyword>
<feature type="domain" description="Cyclic nucleotide-binding" evidence="2">
    <location>
        <begin position="402"/>
        <end position="519"/>
    </location>
</feature>